<feature type="region of interest" description="Disordered" evidence="1">
    <location>
        <begin position="1"/>
        <end position="39"/>
    </location>
</feature>
<dbReference type="EMBL" id="JACXVP010000007">
    <property type="protein sequence ID" value="KAG5596801.1"/>
    <property type="molecule type" value="Genomic_DNA"/>
</dbReference>
<gene>
    <name evidence="2" type="ORF">H5410_038033</name>
</gene>
<name>A0A9J5Y8X0_SOLCO</name>
<accession>A0A9J5Y8X0</accession>
<sequence length="124" mass="13676">MSTVQDSTERNWRDQHWRGAASEQDSSTPAGETPILHSYRETNSVADTLAKEGANMQMNNKFTILNVPPLCVLKKVEADKVGTLFVKLKRPSLSSDSCNSTSNIPSQNCYSSHVNLPLLCSDAY</sequence>
<dbReference type="OrthoDB" id="1306343at2759"/>
<dbReference type="AlphaFoldDB" id="A0A9J5Y8X0"/>
<evidence type="ECO:0000313" key="2">
    <source>
        <dbReference type="EMBL" id="KAG5596801.1"/>
    </source>
</evidence>
<evidence type="ECO:0000256" key="1">
    <source>
        <dbReference type="SAM" id="MobiDB-lite"/>
    </source>
</evidence>
<reference evidence="2 3" key="1">
    <citation type="submission" date="2020-09" db="EMBL/GenBank/DDBJ databases">
        <title>De no assembly of potato wild relative species, Solanum commersonii.</title>
        <authorList>
            <person name="Cho K."/>
        </authorList>
    </citation>
    <scope>NUCLEOTIDE SEQUENCE [LARGE SCALE GENOMIC DNA]</scope>
    <source>
        <strain evidence="2">LZ3.2</strain>
        <tissue evidence="2">Leaf</tissue>
    </source>
</reference>
<organism evidence="2 3">
    <name type="scientific">Solanum commersonii</name>
    <name type="common">Commerson's wild potato</name>
    <name type="synonym">Commerson's nightshade</name>
    <dbReference type="NCBI Taxonomy" id="4109"/>
    <lineage>
        <taxon>Eukaryota</taxon>
        <taxon>Viridiplantae</taxon>
        <taxon>Streptophyta</taxon>
        <taxon>Embryophyta</taxon>
        <taxon>Tracheophyta</taxon>
        <taxon>Spermatophyta</taxon>
        <taxon>Magnoliopsida</taxon>
        <taxon>eudicotyledons</taxon>
        <taxon>Gunneridae</taxon>
        <taxon>Pentapetalae</taxon>
        <taxon>asterids</taxon>
        <taxon>lamiids</taxon>
        <taxon>Solanales</taxon>
        <taxon>Solanaceae</taxon>
        <taxon>Solanoideae</taxon>
        <taxon>Solaneae</taxon>
        <taxon>Solanum</taxon>
    </lineage>
</organism>
<feature type="compositionally biased region" description="Basic and acidic residues" evidence="1">
    <location>
        <begin position="7"/>
        <end position="17"/>
    </location>
</feature>
<protein>
    <submittedName>
        <fullName evidence="2">Uncharacterized protein</fullName>
    </submittedName>
</protein>
<dbReference type="Proteomes" id="UP000824120">
    <property type="component" value="Chromosome 7"/>
</dbReference>
<comment type="caution">
    <text evidence="2">The sequence shown here is derived from an EMBL/GenBank/DDBJ whole genome shotgun (WGS) entry which is preliminary data.</text>
</comment>
<keyword evidence="3" id="KW-1185">Reference proteome</keyword>
<evidence type="ECO:0000313" key="3">
    <source>
        <dbReference type="Proteomes" id="UP000824120"/>
    </source>
</evidence>
<proteinExistence type="predicted"/>